<keyword evidence="6" id="KW-0479">Metal-binding</keyword>
<evidence type="ECO:0000256" key="11">
    <source>
        <dbReference type="ARBA" id="ARBA00049399"/>
    </source>
</evidence>
<dbReference type="OrthoDB" id="9805316at2"/>
<dbReference type="RefSeq" id="WP_008902302.1">
    <property type="nucleotide sequence ID" value="NZ_GL397071.1"/>
</dbReference>
<evidence type="ECO:0000256" key="9">
    <source>
        <dbReference type="ARBA" id="ARBA00032380"/>
    </source>
</evidence>
<dbReference type="SFLD" id="SFLDS00005">
    <property type="entry name" value="Isoprenoid_Synthase_Type_I"/>
    <property type="match status" value="1"/>
</dbReference>
<dbReference type="SUPFAM" id="SSF48576">
    <property type="entry name" value="Terpenoid synthases"/>
    <property type="match status" value="1"/>
</dbReference>
<dbReference type="PROSITE" id="PS00444">
    <property type="entry name" value="POLYPRENYL_SYNTHASE_2"/>
    <property type="match status" value="1"/>
</dbReference>
<evidence type="ECO:0000256" key="2">
    <source>
        <dbReference type="ARBA" id="ARBA00006706"/>
    </source>
</evidence>
<dbReference type="PROSITE" id="PS00723">
    <property type="entry name" value="POLYPRENYL_SYNTHASE_1"/>
    <property type="match status" value="1"/>
</dbReference>
<evidence type="ECO:0000313" key="14">
    <source>
        <dbReference type="Proteomes" id="UP000003280"/>
    </source>
</evidence>
<dbReference type="GO" id="GO:0046872">
    <property type="term" value="F:metal ion binding"/>
    <property type="evidence" value="ECO:0007669"/>
    <property type="project" value="UniProtKB-KW"/>
</dbReference>
<evidence type="ECO:0000256" key="6">
    <source>
        <dbReference type="ARBA" id="ARBA00022723"/>
    </source>
</evidence>
<keyword evidence="7" id="KW-0460">Magnesium</keyword>
<dbReference type="AlphaFoldDB" id="E0NMX3"/>
<dbReference type="InterPro" id="IPR000092">
    <property type="entry name" value="Polyprenyl_synt"/>
</dbReference>
<name>E0NMX3_9FIRM</name>
<comment type="similarity">
    <text evidence="2 12">Belongs to the FPP/GGPP synthase family.</text>
</comment>
<dbReference type="Pfam" id="PF00348">
    <property type="entry name" value="polyprenyl_synt"/>
    <property type="match status" value="1"/>
</dbReference>
<dbReference type="Gene3D" id="1.10.600.10">
    <property type="entry name" value="Farnesyl Diphosphate Synthase"/>
    <property type="match status" value="1"/>
</dbReference>
<gene>
    <name evidence="13" type="primary">ispA</name>
    <name evidence="13" type="ORF">HMPREF9225_1512</name>
</gene>
<evidence type="ECO:0000313" key="13">
    <source>
        <dbReference type="EMBL" id="EFM24941.1"/>
    </source>
</evidence>
<dbReference type="PANTHER" id="PTHR43281:SF1">
    <property type="entry name" value="FARNESYL DIPHOSPHATE SYNTHASE"/>
    <property type="match status" value="1"/>
</dbReference>
<evidence type="ECO:0000256" key="5">
    <source>
        <dbReference type="ARBA" id="ARBA00022679"/>
    </source>
</evidence>
<dbReference type="EC" id="2.5.1.10" evidence="3"/>
<protein>
    <recommendedName>
        <fullName evidence="4">Farnesyl diphosphate synthase</fullName>
        <ecNumber evidence="3">2.5.1.10</ecNumber>
    </recommendedName>
    <alternativeName>
        <fullName evidence="10">(2E,6E)-farnesyl diphosphate synthase</fullName>
    </alternativeName>
    <alternativeName>
        <fullName evidence="9">Geranyltranstransferase</fullName>
    </alternativeName>
</protein>
<dbReference type="eggNOG" id="COG0142">
    <property type="taxonomic scope" value="Bacteria"/>
</dbReference>
<dbReference type="InterPro" id="IPR008949">
    <property type="entry name" value="Isoprenoid_synthase_dom_sf"/>
</dbReference>
<dbReference type="GO" id="GO:0004337">
    <property type="term" value="F:(2E,6E)-farnesyl diphosphate synthase activity"/>
    <property type="evidence" value="ECO:0007669"/>
    <property type="project" value="UniProtKB-EC"/>
</dbReference>
<dbReference type="Proteomes" id="UP000003280">
    <property type="component" value="Unassembled WGS sequence"/>
</dbReference>
<dbReference type="PANTHER" id="PTHR43281">
    <property type="entry name" value="FARNESYL DIPHOSPHATE SYNTHASE"/>
    <property type="match status" value="1"/>
</dbReference>
<evidence type="ECO:0000256" key="10">
    <source>
        <dbReference type="ARBA" id="ARBA00032873"/>
    </source>
</evidence>
<evidence type="ECO:0000256" key="3">
    <source>
        <dbReference type="ARBA" id="ARBA00012439"/>
    </source>
</evidence>
<organism evidence="13 14">
    <name type="scientific">Peptoniphilus duerdenii ATCC BAA-1640</name>
    <dbReference type="NCBI Taxonomy" id="862517"/>
    <lineage>
        <taxon>Bacteria</taxon>
        <taxon>Bacillati</taxon>
        <taxon>Bacillota</taxon>
        <taxon>Tissierellia</taxon>
        <taxon>Tissierellales</taxon>
        <taxon>Peptoniphilaceae</taxon>
        <taxon>Peptoniphilus</taxon>
    </lineage>
</organism>
<reference evidence="13 14" key="1">
    <citation type="submission" date="2010-07" db="EMBL/GenBank/DDBJ databases">
        <authorList>
            <person name="Muzny D."/>
            <person name="Qin X."/>
            <person name="Deng J."/>
            <person name="Jiang H."/>
            <person name="Liu Y."/>
            <person name="Qu J."/>
            <person name="Song X.-Z."/>
            <person name="Zhang L."/>
            <person name="Thornton R."/>
            <person name="Coyle M."/>
            <person name="Francisco L."/>
            <person name="Jackson L."/>
            <person name="Javaid M."/>
            <person name="Korchina V."/>
            <person name="Kovar C."/>
            <person name="Mata R."/>
            <person name="Mathew T."/>
            <person name="Ngo R."/>
            <person name="Nguyen L."/>
            <person name="Nguyen N."/>
            <person name="Okwuonu G."/>
            <person name="Ongeri F."/>
            <person name="Pham C."/>
            <person name="Simmons D."/>
            <person name="Wilczek-Boney K."/>
            <person name="Hale W."/>
            <person name="Jakkamsetti A."/>
            <person name="Pham P."/>
            <person name="Ruth R."/>
            <person name="San Lucas F."/>
            <person name="Warren J."/>
            <person name="Zhang J."/>
            <person name="Zhao Z."/>
            <person name="Zhou C."/>
            <person name="Zhu D."/>
            <person name="Lee S."/>
            <person name="Bess C."/>
            <person name="Blankenburg K."/>
            <person name="Forbes L."/>
            <person name="Fu Q."/>
            <person name="Gubbala S."/>
            <person name="Hirani K."/>
            <person name="Jayaseelan J.C."/>
            <person name="Lara F."/>
            <person name="Munidasa M."/>
            <person name="Palculict T."/>
            <person name="Patil S."/>
            <person name="Pu L.-L."/>
            <person name="Saada N."/>
            <person name="Tang L."/>
            <person name="Weissenberger G."/>
            <person name="Zhu Y."/>
            <person name="Hemphill L."/>
            <person name="Shang Y."/>
            <person name="Youmans B."/>
            <person name="Ayvaz T."/>
            <person name="Ross M."/>
            <person name="Santibanez J."/>
            <person name="Aqrawi P."/>
            <person name="Gross S."/>
            <person name="Joshi V."/>
            <person name="Fowler G."/>
            <person name="Nazareth L."/>
            <person name="Reid J."/>
            <person name="Worley K."/>
            <person name="Petrosino J."/>
            <person name="Highlander S."/>
            <person name="Gibbs R."/>
        </authorList>
    </citation>
    <scope>NUCLEOTIDE SEQUENCE [LARGE SCALE GENOMIC DNA]</scope>
    <source>
        <strain evidence="13 14">ATCC BAA-1640</strain>
    </source>
</reference>
<dbReference type="EMBL" id="AEEH01000047">
    <property type="protein sequence ID" value="EFM24941.1"/>
    <property type="molecule type" value="Genomic_DNA"/>
</dbReference>
<keyword evidence="5 12" id="KW-0808">Transferase</keyword>
<keyword evidence="14" id="KW-1185">Reference proteome</keyword>
<comment type="cofactor">
    <cofactor evidence="1">
        <name>Mg(2+)</name>
        <dbReference type="ChEBI" id="CHEBI:18420"/>
    </cofactor>
</comment>
<dbReference type="STRING" id="862517.HMPREF9225_1512"/>
<sequence>MTTNRYEELINIIDQNLYTNIPTTDDFQKKIYESMKYSLSTGGKRVRPILALVSYSIFNDDSKNFSEIIPFAVALEYIHTYSLIHDDLPAMDNDDIRRGKPTNHKVYNEAIAILAGDGLLNLAAEVVAKELEGITDPIKLKRAIKSFRYIFSSSGIQGMVGGQTIDIDLSVDEMSLEEVETMYKLKTGALIKAPLAVGAIMGGATPEELISIEGYAEQLGLQYQIKDDILDYEDDLNSDVATLSKLVSKEELESLLMKTYNKAINYLEEIDRNTDELKNIARDLLNRSK</sequence>
<keyword evidence="8" id="KW-0414">Isoprene biosynthesis</keyword>
<evidence type="ECO:0000256" key="1">
    <source>
        <dbReference type="ARBA" id="ARBA00001946"/>
    </source>
</evidence>
<comment type="caution">
    <text evidence="13">The sequence shown here is derived from an EMBL/GenBank/DDBJ whole genome shotgun (WGS) entry which is preliminary data.</text>
</comment>
<dbReference type="FunFam" id="1.10.600.10:FF:000001">
    <property type="entry name" value="Geranylgeranyl diphosphate synthase"/>
    <property type="match status" value="1"/>
</dbReference>
<comment type="catalytic activity">
    <reaction evidence="11">
        <text>isopentenyl diphosphate + (2E)-geranyl diphosphate = (2E,6E)-farnesyl diphosphate + diphosphate</text>
        <dbReference type="Rhea" id="RHEA:19361"/>
        <dbReference type="ChEBI" id="CHEBI:33019"/>
        <dbReference type="ChEBI" id="CHEBI:58057"/>
        <dbReference type="ChEBI" id="CHEBI:128769"/>
        <dbReference type="ChEBI" id="CHEBI:175763"/>
        <dbReference type="EC" id="2.5.1.10"/>
    </reaction>
</comment>
<dbReference type="CDD" id="cd00685">
    <property type="entry name" value="Trans_IPPS_HT"/>
    <property type="match status" value="1"/>
</dbReference>
<dbReference type="InterPro" id="IPR033749">
    <property type="entry name" value="Polyprenyl_synt_CS"/>
</dbReference>
<evidence type="ECO:0000256" key="12">
    <source>
        <dbReference type="RuleBase" id="RU004466"/>
    </source>
</evidence>
<proteinExistence type="inferred from homology"/>
<dbReference type="HOGENOM" id="CLU_014015_0_1_9"/>
<evidence type="ECO:0000256" key="8">
    <source>
        <dbReference type="ARBA" id="ARBA00023229"/>
    </source>
</evidence>
<evidence type="ECO:0000256" key="4">
    <source>
        <dbReference type="ARBA" id="ARBA00015100"/>
    </source>
</evidence>
<evidence type="ECO:0000256" key="7">
    <source>
        <dbReference type="ARBA" id="ARBA00022842"/>
    </source>
</evidence>
<dbReference type="GO" id="GO:0016114">
    <property type="term" value="P:terpenoid biosynthetic process"/>
    <property type="evidence" value="ECO:0007669"/>
    <property type="project" value="UniProtKB-ARBA"/>
</dbReference>
<accession>E0NMX3</accession>
<dbReference type="SFLD" id="SFLDG01017">
    <property type="entry name" value="Polyprenyl_Transferase_Like"/>
    <property type="match status" value="1"/>
</dbReference>